<gene>
    <name evidence="1" type="ORF">AWE51_15335</name>
</gene>
<dbReference type="AlphaFoldDB" id="A0A162CVE0"/>
<organism evidence="1 2">
    <name type="scientific">Aquimarina aggregata</name>
    <dbReference type="NCBI Taxonomy" id="1642818"/>
    <lineage>
        <taxon>Bacteria</taxon>
        <taxon>Pseudomonadati</taxon>
        <taxon>Bacteroidota</taxon>
        <taxon>Flavobacteriia</taxon>
        <taxon>Flavobacteriales</taxon>
        <taxon>Flavobacteriaceae</taxon>
        <taxon>Aquimarina</taxon>
    </lineage>
</organism>
<dbReference type="Proteomes" id="UP000076715">
    <property type="component" value="Unassembled WGS sequence"/>
</dbReference>
<dbReference type="EMBL" id="LQRT01000001">
    <property type="protein sequence ID" value="KZS42744.1"/>
    <property type="molecule type" value="Genomic_DNA"/>
</dbReference>
<evidence type="ECO:0000313" key="1">
    <source>
        <dbReference type="EMBL" id="KZS42744.1"/>
    </source>
</evidence>
<comment type="caution">
    <text evidence="1">The sequence shown here is derived from an EMBL/GenBank/DDBJ whole genome shotgun (WGS) entry which is preliminary data.</text>
</comment>
<dbReference type="PROSITE" id="PS51257">
    <property type="entry name" value="PROKAR_LIPOPROTEIN"/>
    <property type="match status" value="1"/>
</dbReference>
<proteinExistence type="predicted"/>
<keyword evidence="2" id="KW-1185">Reference proteome</keyword>
<sequence length="822" mass="92744">MRQILTILTLVLAVSCDDVAKTSNSLIDHVPRDSQIIIKINNIEEATSKLRDNNFIKNNPQIAFFEYFKDLTILNENKRQSGLLCFSPRGKNDFEYTYVSKLDPSLLKTDSLKTKQIETMNYAEKTIYKITSKGQSFFATRQDSILIASPSQLLIENSIRVHANPIPIDKDLKKVYDVSSSDNAMSLLVNGKKLQNIHNSLLPQAEQTFLTNFSGWASLDTTIDQNMIHLDGIAIEKDSLSSTIGIFDSTVPQENRIARIVPVTAKGFISFTYDDFDTLKKNLSVAQDRDIEDISSDLDDILSGTSEISTIFMEKENALVLTSLDSNSAAQSLAGDKIDTYRNIEIYKNQNSENFSQILNPLIKKFEAKFYFVKDEFIVFGPSKGILKDIIANILNKTLIGQQEYYKNTIKDLSDNSSILIGGAVKHIKEYISTNIQESYAPQWEELQHKGYQIGILQIIKENDFAHVHGVLQKSVTKGAATSVTQVASTTLEKKVLTKPILVKNHRTKGMDVAIQDIENTLYLISDKGSIFWKKKIDGEILGDIQQIDIFKNGRYQLLFNTANTLYLVDRDGNDVAPYPKKFEKAITQPLALFDYDKSKRYRIVITQGNQITMLNAEGNIVTGFGFKGTDTDLILAPKHIRIGTKDFILLAENNGKLTILDRLGRTRVDVKNTVDFSKNQWYQYQDKFSSTTKDGKLIQIQEDGNAVTQNLNLDENNRIVATNKTLVTFSENKLSIKGRTIELDFGVYTAPKLYYINNKIYISITDIQAKKVYLYDSNAVLFPNFPVYGNSAMTLGNMDKDPNLEFVVQGEDNGILIYQIN</sequence>
<accession>A0A162CVE0</accession>
<dbReference type="STRING" id="1642818.AWE51_15335"/>
<name>A0A162CVE0_9FLAO</name>
<evidence type="ECO:0000313" key="2">
    <source>
        <dbReference type="Proteomes" id="UP000076715"/>
    </source>
</evidence>
<dbReference type="OrthoDB" id="1093345at2"/>
<reference evidence="1 2" key="1">
    <citation type="submission" date="2016-01" db="EMBL/GenBank/DDBJ databases">
        <title>The draft genome sequence of Aquimarina sp. RZW4-3-2.</title>
        <authorList>
            <person name="Wang Y."/>
        </authorList>
    </citation>
    <scope>NUCLEOTIDE SEQUENCE [LARGE SCALE GENOMIC DNA]</scope>
    <source>
        <strain evidence="1 2">RZW4-3-2</strain>
    </source>
</reference>
<dbReference type="RefSeq" id="WP_157765989.1">
    <property type="nucleotide sequence ID" value="NZ_LQRT01000001.1"/>
</dbReference>
<protein>
    <submittedName>
        <fullName evidence="1">Uncharacterized protein</fullName>
    </submittedName>
</protein>